<feature type="signal peptide" evidence="3">
    <location>
        <begin position="1"/>
        <end position="22"/>
    </location>
</feature>
<dbReference type="PANTHER" id="PTHR19944">
    <property type="entry name" value="MHC CLASS II-RELATED"/>
    <property type="match status" value="1"/>
</dbReference>
<dbReference type="Pfam" id="PF00993">
    <property type="entry name" value="MHC_II_alpha"/>
    <property type="match status" value="1"/>
</dbReference>
<name>A0A3Q0SXN6_AMPCI</name>
<dbReference type="GO" id="GO:0019882">
    <property type="term" value="P:antigen processing and presentation"/>
    <property type="evidence" value="ECO:0007669"/>
    <property type="project" value="InterPro"/>
</dbReference>
<dbReference type="SUPFAM" id="SSF48726">
    <property type="entry name" value="Immunoglobulin"/>
    <property type="match status" value="1"/>
</dbReference>
<dbReference type="InterPro" id="IPR001003">
    <property type="entry name" value="MHC_II_a_N"/>
</dbReference>
<dbReference type="GeneTree" id="ENSGT00940000161847"/>
<evidence type="ECO:0000256" key="1">
    <source>
        <dbReference type="ARBA" id="ARBA00007394"/>
    </source>
</evidence>
<dbReference type="AlphaFoldDB" id="A0A3Q0SXN6"/>
<dbReference type="GO" id="GO:0042613">
    <property type="term" value="C:MHC class II protein complex"/>
    <property type="evidence" value="ECO:0007669"/>
    <property type="project" value="InterPro"/>
</dbReference>
<evidence type="ECO:0000313" key="6">
    <source>
        <dbReference type="Proteomes" id="UP000261340"/>
    </source>
</evidence>
<dbReference type="InterPro" id="IPR003597">
    <property type="entry name" value="Ig_C1-set"/>
</dbReference>
<dbReference type="PANTHER" id="PTHR19944:SF86">
    <property type="entry name" value="HLA CLASS II HISTOCOMPATIBILITY ANTIGEN, DR ALPHA CHAIN"/>
    <property type="match status" value="1"/>
</dbReference>
<keyword evidence="3" id="KW-0732">Signal</keyword>
<dbReference type="InterPro" id="IPR050160">
    <property type="entry name" value="MHC/Immunoglobulin"/>
</dbReference>
<dbReference type="PROSITE" id="PS50835">
    <property type="entry name" value="IG_LIKE"/>
    <property type="match status" value="1"/>
</dbReference>
<feature type="chain" id="PRO_5018708807" description="Ig-like domain-containing protein" evidence="3">
    <location>
        <begin position="23"/>
        <end position="227"/>
    </location>
</feature>
<dbReference type="OMA" id="QVQLHWD"/>
<protein>
    <recommendedName>
        <fullName evidence="4">Ig-like domain-containing protein</fullName>
    </recommendedName>
</protein>
<dbReference type="STRING" id="61819.ENSACIP00000029590"/>
<reference evidence="5" key="1">
    <citation type="submission" date="2025-08" db="UniProtKB">
        <authorList>
            <consortium name="Ensembl"/>
        </authorList>
    </citation>
    <scope>IDENTIFICATION</scope>
</reference>
<feature type="domain" description="Ig-like" evidence="4">
    <location>
        <begin position="118"/>
        <end position="190"/>
    </location>
</feature>
<evidence type="ECO:0000313" key="5">
    <source>
        <dbReference type="Ensembl" id="ENSACIP00000029590.1"/>
    </source>
</evidence>
<keyword evidence="2" id="KW-0325">Glycoprotein</keyword>
<dbReference type="InterPro" id="IPR036179">
    <property type="entry name" value="Ig-like_dom_sf"/>
</dbReference>
<dbReference type="Ensembl" id="ENSACIT00000030370.1">
    <property type="protein sequence ID" value="ENSACIP00000029590.1"/>
    <property type="gene ID" value="ENSACIG00000022902.1"/>
</dbReference>
<dbReference type="Pfam" id="PF07654">
    <property type="entry name" value="C1-set"/>
    <property type="match status" value="1"/>
</dbReference>
<proteinExistence type="inferred from homology"/>
<comment type="similarity">
    <text evidence="1">Belongs to the MHC class II family.</text>
</comment>
<dbReference type="SMART" id="SM00407">
    <property type="entry name" value="IGc1"/>
    <property type="match status" value="1"/>
</dbReference>
<evidence type="ECO:0000256" key="2">
    <source>
        <dbReference type="ARBA" id="ARBA00023180"/>
    </source>
</evidence>
<evidence type="ECO:0000259" key="4">
    <source>
        <dbReference type="PROSITE" id="PS50835"/>
    </source>
</evidence>
<dbReference type="InterPro" id="IPR011162">
    <property type="entry name" value="MHC_I/II-like_Ag-recog"/>
</dbReference>
<dbReference type="GO" id="GO:0006955">
    <property type="term" value="P:immune response"/>
    <property type="evidence" value="ECO:0007669"/>
    <property type="project" value="InterPro"/>
</dbReference>
<keyword evidence="6" id="KW-1185">Reference proteome</keyword>
<evidence type="ECO:0000256" key="3">
    <source>
        <dbReference type="SAM" id="SignalP"/>
    </source>
</evidence>
<dbReference type="InterPro" id="IPR013783">
    <property type="entry name" value="Ig-like_fold"/>
</dbReference>
<accession>A0A3Q0SXN6</accession>
<reference evidence="5" key="2">
    <citation type="submission" date="2025-09" db="UniProtKB">
        <authorList>
            <consortium name="Ensembl"/>
        </authorList>
    </citation>
    <scope>IDENTIFICATION</scope>
</reference>
<organism evidence="5 6">
    <name type="scientific">Amphilophus citrinellus</name>
    <name type="common">Midas cichlid</name>
    <name type="synonym">Cichlasoma citrinellum</name>
    <dbReference type="NCBI Taxonomy" id="61819"/>
    <lineage>
        <taxon>Eukaryota</taxon>
        <taxon>Metazoa</taxon>
        <taxon>Chordata</taxon>
        <taxon>Craniata</taxon>
        <taxon>Vertebrata</taxon>
        <taxon>Euteleostomi</taxon>
        <taxon>Actinopterygii</taxon>
        <taxon>Neopterygii</taxon>
        <taxon>Teleostei</taxon>
        <taxon>Neoteleostei</taxon>
        <taxon>Acanthomorphata</taxon>
        <taxon>Ovalentaria</taxon>
        <taxon>Cichlomorphae</taxon>
        <taxon>Cichliformes</taxon>
        <taxon>Cichlidae</taxon>
        <taxon>New World cichlids</taxon>
        <taxon>Cichlasomatinae</taxon>
        <taxon>Heroini</taxon>
        <taxon>Amphilophus</taxon>
    </lineage>
</organism>
<sequence length="227" mass="25769">MYYGLNMDSSLVLLTLAFTVFTALLCVSSSAVHDEMLFYGCFESGDGQVQLHWDGNQITYADFKKKHAVWTAPLIEDLEKQIAVKMDKSPMELKDRKLAVLILTASPEPPLTEHMFTTLYCHIRHFYPPSINVTWTRNGVQVTEGTSLSNLYPQTDGTFSLLAGFSFRPQSGDVLNCNVQHRALSSPLITTWSKTEDQKHQKHFINQNGLFTWIVFLLINMQKSQNS</sequence>
<dbReference type="Gene3D" id="2.60.40.10">
    <property type="entry name" value="Immunoglobulins"/>
    <property type="match status" value="1"/>
</dbReference>
<dbReference type="InterPro" id="IPR007110">
    <property type="entry name" value="Ig-like_dom"/>
</dbReference>
<dbReference type="SUPFAM" id="SSF54452">
    <property type="entry name" value="MHC antigen-recognition domain"/>
    <property type="match status" value="1"/>
</dbReference>
<dbReference type="Proteomes" id="UP000261340">
    <property type="component" value="Unplaced"/>
</dbReference>